<organism evidence="1 2">
    <name type="scientific">Paenibacillus odorifer</name>
    <dbReference type="NCBI Taxonomy" id="189426"/>
    <lineage>
        <taxon>Bacteria</taxon>
        <taxon>Bacillati</taxon>
        <taxon>Bacillota</taxon>
        <taxon>Bacilli</taxon>
        <taxon>Bacillales</taxon>
        <taxon>Paenibacillaceae</taxon>
        <taxon>Paenibacillus</taxon>
    </lineage>
</organism>
<dbReference type="Proteomes" id="UP000187323">
    <property type="component" value="Unassembled WGS sequence"/>
</dbReference>
<sequence>MKNFTDYSHKNQYRLIKAQLPAGKRNDCNLLPVVYLMAGNEEFRNKVTHFINWNEGEIDWSNLLNSNDDIEELTILIKLSAELYSHKQMISIYDLINKLDKNNFSMVLMLLQNIKEGFHFNTYEIDNLDSYI</sequence>
<name>A0AB36J4S3_9BACL</name>
<reference evidence="1 2" key="1">
    <citation type="submission" date="2016-10" db="EMBL/GenBank/DDBJ databases">
        <title>Paenibacillus species isolates.</title>
        <authorList>
            <person name="Beno S.M."/>
        </authorList>
    </citation>
    <scope>NUCLEOTIDE SEQUENCE [LARGE SCALE GENOMIC DNA]</scope>
    <source>
        <strain evidence="1 2">FSL H7-0918</strain>
    </source>
</reference>
<comment type="caution">
    <text evidence="1">The sequence shown here is derived from an EMBL/GenBank/DDBJ whole genome shotgun (WGS) entry which is preliminary data.</text>
</comment>
<evidence type="ECO:0000313" key="1">
    <source>
        <dbReference type="EMBL" id="OME08873.1"/>
    </source>
</evidence>
<dbReference type="EMBL" id="MPTO01000066">
    <property type="protein sequence ID" value="OME08873.1"/>
    <property type="molecule type" value="Genomic_DNA"/>
</dbReference>
<accession>A0AB36J4S3</accession>
<dbReference type="RefSeq" id="WP_076139108.1">
    <property type="nucleotide sequence ID" value="NZ_MKQM01000110.1"/>
</dbReference>
<dbReference type="AlphaFoldDB" id="A0AB36J4S3"/>
<proteinExistence type="predicted"/>
<evidence type="ECO:0000313" key="2">
    <source>
        <dbReference type="Proteomes" id="UP000187323"/>
    </source>
</evidence>
<protein>
    <submittedName>
        <fullName evidence="1">Uncharacterized protein</fullName>
    </submittedName>
</protein>
<gene>
    <name evidence="1" type="ORF">BSK47_32175</name>
</gene>